<dbReference type="InterPro" id="IPR008979">
    <property type="entry name" value="Galactose-bd-like_sf"/>
</dbReference>
<dbReference type="PROSITE" id="PS50022">
    <property type="entry name" value="FA58C_3"/>
    <property type="match status" value="2"/>
</dbReference>
<feature type="domain" description="F5/8 type C" evidence="1">
    <location>
        <begin position="15"/>
        <end position="111"/>
    </location>
</feature>
<dbReference type="OrthoDB" id="6512039at2759"/>
<feature type="domain" description="F5/8 type C" evidence="1">
    <location>
        <begin position="146"/>
        <end position="213"/>
    </location>
</feature>
<gene>
    <name evidence="2" type="ORF">ONB1V03_LOCUS13720</name>
</gene>
<protein>
    <recommendedName>
        <fullName evidence="1">F5/8 type C domain-containing protein</fullName>
    </recommendedName>
</protein>
<dbReference type="InterPro" id="IPR000421">
    <property type="entry name" value="FA58C"/>
</dbReference>
<dbReference type="EMBL" id="CAJPVJ010012343">
    <property type="protein sequence ID" value="CAG2174274.1"/>
    <property type="molecule type" value="Genomic_DNA"/>
</dbReference>
<evidence type="ECO:0000259" key="1">
    <source>
        <dbReference type="PROSITE" id="PS50022"/>
    </source>
</evidence>
<dbReference type="Proteomes" id="UP000728032">
    <property type="component" value="Unassembled WGS sequence"/>
</dbReference>
<dbReference type="EMBL" id="OC927168">
    <property type="protein sequence ID" value="CAD7657088.1"/>
    <property type="molecule type" value="Genomic_DNA"/>
</dbReference>
<evidence type="ECO:0000313" key="3">
    <source>
        <dbReference type="Proteomes" id="UP000728032"/>
    </source>
</evidence>
<dbReference type="Pfam" id="PF00754">
    <property type="entry name" value="F5_F8_type_C"/>
    <property type="match status" value="2"/>
</dbReference>
<evidence type="ECO:0000313" key="2">
    <source>
        <dbReference type="EMBL" id="CAD7657088.1"/>
    </source>
</evidence>
<reference evidence="2" key="1">
    <citation type="submission" date="2020-11" db="EMBL/GenBank/DDBJ databases">
        <authorList>
            <person name="Tran Van P."/>
        </authorList>
    </citation>
    <scope>NUCLEOTIDE SEQUENCE</scope>
</reference>
<accession>A0A7R9MDC2</accession>
<dbReference type="PANTHER" id="PTHR24543">
    <property type="entry name" value="MULTICOPPER OXIDASE-RELATED"/>
    <property type="match status" value="1"/>
</dbReference>
<dbReference type="AlphaFoldDB" id="A0A7R9MDC2"/>
<dbReference type="SUPFAM" id="SSF49785">
    <property type="entry name" value="Galactose-binding domain-like"/>
    <property type="match status" value="2"/>
</dbReference>
<organism evidence="2">
    <name type="scientific">Oppiella nova</name>
    <dbReference type="NCBI Taxonomy" id="334625"/>
    <lineage>
        <taxon>Eukaryota</taxon>
        <taxon>Metazoa</taxon>
        <taxon>Ecdysozoa</taxon>
        <taxon>Arthropoda</taxon>
        <taxon>Chelicerata</taxon>
        <taxon>Arachnida</taxon>
        <taxon>Acari</taxon>
        <taxon>Acariformes</taxon>
        <taxon>Sarcoptiformes</taxon>
        <taxon>Oribatida</taxon>
        <taxon>Brachypylina</taxon>
        <taxon>Oppioidea</taxon>
        <taxon>Oppiidae</taxon>
        <taxon>Oppiella</taxon>
    </lineage>
</organism>
<proteinExistence type="predicted"/>
<keyword evidence="3" id="KW-1185">Reference proteome</keyword>
<dbReference type="Gene3D" id="2.60.120.260">
    <property type="entry name" value="Galactose-binding domain-like"/>
    <property type="match status" value="2"/>
</dbReference>
<sequence>MCVVFRRIICGDNYCNHELIGRTSAQLSASSQVSADKAPKYAVLHGKYTPDKGSVWTAAQNDFSQYLQIDLGRQYNISAIGSQGRQHTKEFVQEFKLETGIDGHDFSVYRDRNGNIKVNIRCPMGSPTRIGGHPLSTNFVDSPSCWTAERGDFLQHLTIDLGNTYNITAIAIQGRAFTNEYVSQYYLLLSDGGDFWRMAYSDSEGYEQAFTPY</sequence>
<name>A0A7R9MDC2_9ACAR</name>